<dbReference type="InterPro" id="IPR051784">
    <property type="entry name" value="Nod_factor_ABC_transporter"/>
</dbReference>
<dbReference type="PANTHER" id="PTHR43229">
    <property type="entry name" value="NODULATION PROTEIN J"/>
    <property type="match status" value="1"/>
</dbReference>
<organism evidence="7">
    <name type="scientific">freshwater metagenome</name>
    <dbReference type="NCBI Taxonomy" id="449393"/>
    <lineage>
        <taxon>unclassified sequences</taxon>
        <taxon>metagenomes</taxon>
        <taxon>ecological metagenomes</taxon>
    </lineage>
</organism>
<evidence type="ECO:0000256" key="3">
    <source>
        <dbReference type="ARBA" id="ARBA00022989"/>
    </source>
</evidence>
<feature type="transmembrane region" description="Helical" evidence="5">
    <location>
        <begin position="163"/>
        <end position="183"/>
    </location>
</feature>
<dbReference type="InterPro" id="IPR047817">
    <property type="entry name" value="ABC2_TM_bact-type"/>
</dbReference>
<dbReference type="InterPro" id="IPR000412">
    <property type="entry name" value="ABC_2_transport"/>
</dbReference>
<feature type="transmembrane region" description="Helical" evidence="5">
    <location>
        <begin position="80"/>
        <end position="99"/>
    </location>
</feature>
<evidence type="ECO:0000256" key="2">
    <source>
        <dbReference type="ARBA" id="ARBA00022692"/>
    </source>
</evidence>
<comment type="subcellular location">
    <subcellularLocation>
        <location evidence="1">Membrane</location>
        <topology evidence="1">Multi-pass membrane protein</topology>
    </subcellularLocation>
</comment>
<dbReference type="PROSITE" id="PS51012">
    <property type="entry name" value="ABC_TM2"/>
    <property type="match status" value="1"/>
</dbReference>
<dbReference type="Pfam" id="PF01061">
    <property type="entry name" value="ABC2_membrane"/>
    <property type="match status" value="1"/>
</dbReference>
<dbReference type="GO" id="GO:0043190">
    <property type="term" value="C:ATP-binding cassette (ABC) transporter complex"/>
    <property type="evidence" value="ECO:0007669"/>
    <property type="project" value="InterPro"/>
</dbReference>
<dbReference type="PIRSF" id="PIRSF006648">
    <property type="entry name" value="DrrB"/>
    <property type="match status" value="1"/>
</dbReference>
<dbReference type="EMBL" id="CAFBOI010000010">
    <property type="protein sequence ID" value="CAB4972023.1"/>
    <property type="molecule type" value="Genomic_DNA"/>
</dbReference>
<dbReference type="PANTHER" id="PTHR43229:SF2">
    <property type="entry name" value="NODULATION PROTEIN J"/>
    <property type="match status" value="1"/>
</dbReference>
<feature type="transmembrane region" description="Helical" evidence="5">
    <location>
        <begin position="140"/>
        <end position="157"/>
    </location>
</feature>
<feature type="transmembrane region" description="Helical" evidence="5">
    <location>
        <begin position="195"/>
        <end position="213"/>
    </location>
</feature>
<dbReference type="GO" id="GO:0140359">
    <property type="term" value="F:ABC-type transporter activity"/>
    <property type="evidence" value="ECO:0007669"/>
    <property type="project" value="InterPro"/>
</dbReference>
<evidence type="ECO:0000256" key="4">
    <source>
        <dbReference type="ARBA" id="ARBA00023136"/>
    </source>
</evidence>
<keyword evidence="2 5" id="KW-0812">Transmembrane</keyword>
<dbReference type="AlphaFoldDB" id="A0A6J7M023"/>
<feature type="domain" description="ABC transmembrane type-2" evidence="6">
    <location>
        <begin position="43"/>
        <end position="273"/>
    </location>
</feature>
<name>A0A6J7M023_9ZZZZ</name>
<feature type="transmembrane region" description="Helical" evidence="5">
    <location>
        <begin position="219"/>
        <end position="236"/>
    </location>
</feature>
<sequence>MIAKGAVAIAEGRIGKPLEKYYAGRTRAPLQRSFIAFKSSAWLVVLSGFVEPVLYLFSFGFGVGALIGGITAADGSTISYAAYIAPGLLATSAMNGAIYDSTWNVFWKINESKLYQGMLATSLGPLDVALGEIAWALLRGLMYAIGFMIVVTPLGLIENWWGLLAIPAAVLIAFGFASFGMAATSYMKSFQQMNYINMLMLPMFLFSGSFFPLTVYPEIVQWFIKILPLWHGISLIRGLTLGQIDSSILGHVLYFIVMIALGLWFTTKRLNALFLR</sequence>
<evidence type="ECO:0000256" key="5">
    <source>
        <dbReference type="SAM" id="Phobius"/>
    </source>
</evidence>
<proteinExistence type="predicted"/>
<evidence type="ECO:0000256" key="1">
    <source>
        <dbReference type="ARBA" id="ARBA00004141"/>
    </source>
</evidence>
<keyword evidence="3 5" id="KW-1133">Transmembrane helix</keyword>
<accession>A0A6J7M023</accession>
<evidence type="ECO:0000313" key="7">
    <source>
        <dbReference type="EMBL" id="CAB4972023.1"/>
    </source>
</evidence>
<gene>
    <name evidence="7" type="ORF">UFOPK3948_00196</name>
</gene>
<evidence type="ECO:0000259" key="6">
    <source>
        <dbReference type="PROSITE" id="PS51012"/>
    </source>
</evidence>
<keyword evidence="4 5" id="KW-0472">Membrane</keyword>
<feature type="transmembrane region" description="Helical" evidence="5">
    <location>
        <begin position="248"/>
        <end position="266"/>
    </location>
</feature>
<dbReference type="PRINTS" id="PR00164">
    <property type="entry name" value="ABC2TRNSPORT"/>
</dbReference>
<dbReference type="InterPro" id="IPR013525">
    <property type="entry name" value="ABC2_TM"/>
</dbReference>
<protein>
    <submittedName>
        <fullName evidence="7">Unannotated protein</fullName>
    </submittedName>
</protein>
<reference evidence="7" key="1">
    <citation type="submission" date="2020-05" db="EMBL/GenBank/DDBJ databases">
        <authorList>
            <person name="Chiriac C."/>
            <person name="Salcher M."/>
            <person name="Ghai R."/>
            <person name="Kavagutti S V."/>
        </authorList>
    </citation>
    <scope>NUCLEOTIDE SEQUENCE</scope>
</reference>